<feature type="region of interest" description="Disordered" evidence="1">
    <location>
        <begin position="1"/>
        <end position="52"/>
    </location>
</feature>
<comment type="caution">
    <text evidence="2">The sequence shown here is derived from an EMBL/GenBank/DDBJ whole genome shotgun (WGS) entry which is preliminary data.</text>
</comment>
<feature type="non-terminal residue" evidence="2">
    <location>
        <position position="1"/>
    </location>
</feature>
<evidence type="ECO:0000313" key="3">
    <source>
        <dbReference type="Proteomes" id="UP001066276"/>
    </source>
</evidence>
<proteinExistence type="predicted"/>
<keyword evidence="3" id="KW-1185">Reference proteome</keyword>
<accession>A0AAV7RZS5</accession>
<organism evidence="2 3">
    <name type="scientific">Pleurodeles waltl</name>
    <name type="common">Iberian ribbed newt</name>
    <dbReference type="NCBI Taxonomy" id="8319"/>
    <lineage>
        <taxon>Eukaryota</taxon>
        <taxon>Metazoa</taxon>
        <taxon>Chordata</taxon>
        <taxon>Craniata</taxon>
        <taxon>Vertebrata</taxon>
        <taxon>Euteleostomi</taxon>
        <taxon>Amphibia</taxon>
        <taxon>Batrachia</taxon>
        <taxon>Caudata</taxon>
        <taxon>Salamandroidea</taxon>
        <taxon>Salamandridae</taxon>
        <taxon>Pleurodelinae</taxon>
        <taxon>Pleurodeles</taxon>
    </lineage>
</organism>
<protein>
    <submittedName>
        <fullName evidence="2">Uncharacterized protein</fullName>
    </submittedName>
</protein>
<sequence length="52" mass="5536">MDSCVPNQQDSTNNYNEGSNLNTTPNDMLGTLASSVSDDDKNVSRGEQNLGS</sequence>
<evidence type="ECO:0000256" key="1">
    <source>
        <dbReference type="SAM" id="MobiDB-lite"/>
    </source>
</evidence>
<evidence type="ECO:0000313" key="2">
    <source>
        <dbReference type="EMBL" id="KAJ1156985.1"/>
    </source>
</evidence>
<reference evidence="2" key="1">
    <citation type="journal article" date="2022" name="bioRxiv">
        <title>Sequencing and chromosome-scale assembly of the giantPleurodeles waltlgenome.</title>
        <authorList>
            <person name="Brown T."/>
            <person name="Elewa A."/>
            <person name="Iarovenko S."/>
            <person name="Subramanian E."/>
            <person name="Araus A.J."/>
            <person name="Petzold A."/>
            <person name="Susuki M."/>
            <person name="Suzuki K.-i.T."/>
            <person name="Hayashi T."/>
            <person name="Toyoda A."/>
            <person name="Oliveira C."/>
            <person name="Osipova E."/>
            <person name="Leigh N.D."/>
            <person name="Simon A."/>
            <person name="Yun M.H."/>
        </authorList>
    </citation>
    <scope>NUCLEOTIDE SEQUENCE</scope>
    <source>
        <strain evidence="2">20211129_DDA</strain>
        <tissue evidence="2">Liver</tissue>
    </source>
</reference>
<gene>
    <name evidence="2" type="ORF">NDU88_009701</name>
</gene>
<feature type="compositionally biased region" description="Polar residues" evidence="1">
    <location>
        <begin position="1"/>
        <end position="36"/>
    </location>
</feature>
<dbReference type="Proteomes" id="UP001066276">
    <property type="component" value="Chromosome 5"/>
</dbReference>
<dbReference type="EMBL" id="JANPWB010000009">
    <property type="protein sequence ID" value="KAJ1156985.1"/>
    <property type="molecule type" value="Genomic_DNA"/>
</dbReference>
<dbReference type="AlphaFoldDB" id="A0AAV7RZS5"/>
<feature type="non-terminal residue" evidence="2">
    <location>
        <position position="52"/>
    </location>
</feature>
<name>A0AAV7RZS5_PLEWA</name>